<dbReference type="Pfam" id="PF03061">
    <property type="entry name" value="4HBT"/>
    <property type="match status" value="1"/>
</dbReference>
<dbReference type="RefSeq" id="WP_203822010.1">
    <property type="nucleotide sequence ID" value="NZ_BAAABP010000015.1"/>
</dbReference>
<name>A0A919J7T9_9ACTN</name>
<dbReference type="CDD" id="cd03442">
    <property type="entry name" value="BFIT_BACH"/>
    <property type="match status" value="1"/>
</dbReference>
<evidence type="ECO:0000313" key="5">
    <source>
        <dbReference type="EMBL" id="GIE15653.1"/>
    </source>
</evidence>
<accession>A0A919J7T9</accession>
<dbReference type="FunFam" id="3.10.129.10:FF:000024">
    <property type="entry name" value="Acyl-CoA hydrolase"/>
    <property type="match status" value="1"/>
</dbReference>
<evidence type="ECO:0000259" key="4">
    <source>
        <dbReference type="PROSITE" id="PS51770"/>
    </source>
</evidence>
<evidence type="ECO:0000256" key="2">
    <source>
        <dbReference type="ARBA" id="ARBA00022801"/>
    </source>
</evidence>
<comment type="similarity">
    <text evidence="1">Belongs to the acyl coenzyme A hydrolase family.</text>
</comment>
<dbReference type="Proteomes" id="UP000598174">
    <property type="component" value="Unassembled WGS sequence"/>
</dbReference>
<evidence type="ECO:0000256" key="1">
    <source>
        <dbReference type="ARBA" id="ARBA00010458"/>
    </source>
</evidence>
<keyword evidence="2 3" id="KW-0378">Hydrolase</keyword>
<evidence type="ECO:0000313" key="6">
    <source>
        <dbReference type="Proteomes" id="UP000598174"/>
    </source>
</evidence>
<proteinExistence type="inferred from homology"/>
<dbReference type="InterPro" id="IPR006683">
    <property type="entry name" value="Thioestr_dom"/>
</dbReference>
<dbReference type="PANTHER" id="PTHR11049:SF16">
    <property type="entry name" value="PROTEIN VDLD"/>
    <property type="match status" value="1"/>
</dbReference>
<sequence>MTQPARPPAASEMTLSQIMDQHHTNLMGTVHGGRILNLIDSVAGVVAARHSDGPAVTAAIDETAFLQAVRVGDVVHVHARITWAGRSSMEVAVRVTADRWDRAVPATTVVTSHLVMVAVDDDGKPRTVPLLAPETEDDHRAFRQAEIRRRHRLALRDALAGEAAA</sequence>
<dbReference type="InterPro" id="IPR029069">
    <property type="entry name" value="HotDog_dom_sf"/>
</dbReference>
<dbReference type="PROSITE" id="PS51770">
    <property type="entry name" value="HOTDOG_ACOT"/>
    <property type="match status" value="1"/>
</dbReference>
<dbReference type="PANTHER" id="PTHR11049">
    <property type="entry name" value="ACYL COENZYME A THIOESTER HYDROLASE"/>
    <property type="match status" value="1"/>
</dbReference>
<dbReference type="AlphaFoldDB" id="A0A919J7T9"/>
<dbReference type="InterPro" id="IPR040170">
    <property type="entry name" value="Cytosol_ACT"/>
</dbReference>
<dbReference type="Gene3D" id="3.10.129.10">
    <property type="entry name" value="Hotdog Thioesterase"/>
    <property type="match status" value="1"/>
</dbReference>
<keyword evidence="6" id="KW-1185">Reference proteome</keyword>
<dbReference type="GO" id="GO:0005829">
    <property type="term" value="C:cytosol"/>
    <property type="evidence" value="ECO:0007669"/>
    <property type="project" value="TreeGrafter"/>
</dbReference>
<reference evidence="5" key="1">
    <citation type="submission" date="2021-01" db="EMBL/GenBank/DDBJ databases">
        <title>Whole genome shotgun sequence of Actinoplanes ferrugineus NBRC 15555.</title>
        <authorList>
            <person name="Komaki H."/>
            <person name="Tamura T."/>
        </authorList>
    </citation>
    <scope>NUCLEOTIDE SEQUENCE</scope>
    <source>
        <strain evidence="5">NBRC 15555</strain>
    </source>
</reference>
<dbReference type="EMBL" id="BOMM01000070">
    <property type="protein sequence ID" value="GIE15653.1"/>
    <property type="molecule type" value="Genomic_DNA"/>
</dbReference>
<organism evidence="5 6">
    <name type="scientific">Paractinoplanes ferrugineus</name>
    <dbReference type="NCBI Taxonomy" id="113564"/>
    <lineage>
        <taxon>Bacteria</taxon>
        <taxon>Bacillati</taxon>
        <taxon>Actinomycetota</taxon>
        <taxon>Actinomycetes</taxon>
        <taxon>Micromonosporales</taxon>
        <taxon>Micromonosporaceae</taxon>
        <taxon>Paractinoplanes</taxon>
    </lineage>
</organism>
<dbReference type="GO" id="GO:0006637">
    <property type="term" value="P:acyl-CoA metabolic process"/>
    <property type="evidence" value="ECO:0007669"/>
    <property type="project" value="TreeGrafter"/>
</dbReference>
<evidence type="ECO:0000256" key="3">
    <source>
        <dbReference type="PROSITE-ProRule" id="PRU01106"/>
    </source>
</evidence>
<dbReference type="InterPro" id="IPR033120">
    <property type="entry name" value="HOTDOG_ACOT"/>
</dbReference>
<dbReference type="SUPFAM" id="SSF54637">
    <property type="entry name" value="Thioesterase/thiol ester dehydrase-isomerase"/>
    <property type="match status" value="1"/>
</dbReference>
<gene>
    <name evidence="5" type="ORF">Afe05nite_74930</name>
</gene>
<protein>
    <submittedName>
        <fullName evidence="5">Acyl-CoA thioesterase</fullName>
    </submittedName>
</protein>
<comment type="caution">
    <text evidence="5">The sequence shown here is derived from an EMBL/GenBank/DDBJ whole genome shotgun (WGS) entry which is preliminary data.</text>
</comment>
<dbReference type="GO" id="GO:0052816">
    <property type="term" value="F:long-chain fatty acyl-CoA hydrolase activity"/>
    <property type="evidence" value="ECO:0007669"/>
    <property type="project" value="TreeGrafter"/>
</dbReference>
<feature type="domain" description="HotDog ACOT-type" evidence="4">
    <location>
        <begin position="9"/>
        <end position="122"/>
    </location>
</feature>